<dbReference type="EMBL" id="JAWQEG010000068">
    <property type="protein sequence ID" value="KAK3895069.1"/>
    <property type="molecule type" value="Genomic_DNA"/>
</dbReference>
<dbReference type="Proteomes" id="UP001286313">
    <property type="component" value="Unassembled WGS sequence"/>
</dbReference>
<sequence length="83" mass="9351">MHTSTQENVVLVVEPFSCLQDEPVTIRVSGLQPRKYITLMTTMKDIRGVHFMSYAHFMSTNMKALVISSNVLTPPTLTQHTTV</sequence>
<comment type="caution">
    <text evidence="2">The sequence shown here is derived from an EMBL/GenBank/DDBJ whole genome shotgun (WGS) entry which is preliminary data.</text>
</comment>
<organism evidence="2 3">
    <name type="scientific">Petrolisthes cinctipes</name>
    <name type="common">Flat porcelain crab</name>
    <dbReference type="NCBI Taxonomy" id="88211"/>
    <lineage>
        <taxon>Eukaryota</taxon>
        <taxon>Metazoa</taxon>
        <taxon>Ecdysozoa</taxon>
        <taxon>Arthropoda</taxon>
        <taxon>Crustacea</taxon>
        <taxon>Multicrustacea</taxon>
        <taxon>Malacostraca</taxon>
        <taxon>Eumalacostraca</taxon>
        <taxon>Eucarida</taxon>
        <taxon>Decapoda</taxon>
        <taxon>Pleocyemata</taxon>
        <taxon>Anomura</taxon>
        <taxon>Galatheoidea</taxon>
        <taxon>Porcellanidae</taxon>
        <taxon>Petrolisthes</taxon>
    </lineage>
</organism>
<accession>A0AAE1GNR7</accession>
<evidence type="ECO:0000313" key="2">
    <source>
        <dbReference type="EMBL" id="KAK3895069.1"/>
    </source>
</evidence>
<evidence type="ECO:0000259" key="1">
    <source>
        <dbReference type="Pfam" id="PF04775"/>
    </source>
</evidence>
<dbReference type="InterPro" id="IPR006862">
    <property type="entry name" value="Thio_Ohase/aa_AcTrfase"/>
</dbReference>
<protein>
    <recommendedName>
        <fullName evidence="1">Acyl-CoA thioester hydrolase/bile acid-CoA amino acid N-acetyltransferase domain-containing protein</fullName>
    </recommendedName>
</protein>
<dbReference type="AlphaFoldDB" id="A0AAE1GNR7"/>
<gene>
    <name evidence="2" type="ORF">Pcinc_001165</name>
</gene>
<keyword evidence="3" id="KW-1185">Reference proteome</keyword>
<reference evidence="2" key="1">
    <citation type="submission" date="2023-10" db="EMBL/GenBank/DDBJ databases">
        <title>Genome assemblies of two species of porcelain crab, Petrolisthes cinctipes and Petrolisthes manimaculis (Anomura: Porcellanidae).</title>
        <authorList>
            <person name="Angst P."/>
        </authorList>
    </citation>
    <scope>NUCLEOTIDE SEQUENCE</scope>
    <source>
        <strain evidence="2">PB745_01</strain>
        <tissue evidence="2">Gill</tissue>
    </source>
</reference>
<proteinExistence type="predicted"/>
<feature type="domain" description="Acyl-CoA thioester hydrolase/bile acid-CoA amino acid N-acetyltransferase" evidence="1">
    <location>
        <begin position="21"/>
        <end position="60"/>
    </location>
</feature>
<dbReference type="Pfam" id="PF04775">
    <property type="entry name" value="Bile_Hydr_Trans"/>
    <property type="match status" value="1"/>
</dbReference>
<dbReference type="Gene3D" id="2.60.40.2240">
    <property type="entry name" value="Acyl-CoA thioester hydrolase/BAAT N-terminal domain"/>
    <property type="match status" value="1"/>
</dbReference>
<name>A0AAE1GNR7_PETCI</name>
<dbReference type="InterPro" id="IPR042490">
    <property type="entry name" value="Thio_Ohase/BAAT_N"/>
</dbReference>
<evidence type="ECO:0000313" key="3">
    <source>
        <dbReference type="Proteomes" id="UP001286313"/>
    </source>
</evidence>